<comment type="caution">
    <text evidence="1">The sequence shown here is derived from an EMBL/GenBank/DDBJ whole genome shotgun (WGS) entry which is preliminary data.</text>
</comment>
<dbReference type="Proteomes" id="UP000023464">
    <property type="component" value="Unassembled WGS sequence"/>
</dbReference>
<accession>A0A022PLS5</accession>
<keyword evidence="2" id="KW-1185">Reference proteome</keyword>
<organism evidence="1 2">
    <name type="scientific">Photorhabdus aegyptia</name>
    <dbReference type="NCBI Taxonomy" id="2805098"/>
    <lineage>
        <taxon>Bacteria</taxon>
        <taxon>Pseudomonadati</taxon>
        <taxon>Pseudomonadota</taxon>
        <taxon>Gammaproteobacteria</taxon>
        <taxon>Enterobacterales</taxon>
        <taxon>Morganellaceae</taxon>
        <taxon>Photorhabdus</taxon>
    </lineage>
</organism>
<sequence length="98" mass="11722">MWWLNKPEDIVKGTSFFVNNNEQRHVNWQYASALKYKTINITTVDLKGYYYPVKKPVEKFEIRAIASGLFHVLTPTDIRIQLLDSKVRINWHISYYEK</sequence>
<evidence type="ECO:0000313" key="2">
    <source>
        <dbReference type="Proteomes" id="UP000023464"/>
    </source>
</evidence>
<proteinExistence type="predicted"/>
<dbReference type="AlphaFoldDB" id="A0A022PLS5"/>
<evidence type="ECO:0000313" key="1">
    <source>
        <dbReference type="EMBL" id="EYU16576.1"/>
    </source>
</evidence>
<reference evidence="1 2" key="1">
    <citation type="submission" date="2014-03" db="EMBL/GenBank/DDBJ databases">
        <title>Draft Genome of Photorhabdus luminescens BA1, an Egyptian Isolate.</title>
        <authorList>
            <person name="Ghazal S."/>
            <person name="Hurst S.G.IV."/>
            <person name="Morris K."/>
            <person name="Thomas K."/>
            <person name="Tisa L.S."/>
        </authorList>
    </citation>
    <scope>NUCLEOTIDE SEQUENCE [LARGE SCALE GENOMIC DNA]</scope>
    <source>
        <strain evidence="1 2">BA1</strain>
    </source>
</reference>
<gene>
    <name evidence="1" type="ORF">BA1DRAFT_00860</name>
</gene>
<protein>
    <submittedName>
        <fullName evidence="1">Uncharacterized protein</fullName>
    </submittedName>
</protein>
<name>A0A022PLS5_9GAMM</name>
<dbReference type="EMBL" id="JFGV01000009">
    <property type="protein sequence ID" value="EYU16576.1"/>
    <property type="molecule type" value="Genomic_DNA"/>
</dbReference>